<sequence length="383" mass="44604">MPISNMIKKKILLISHSLNSSGAPKALLELIKNKPSYIDSEVCLLGLRFNDLKKEFAKYINNMKIITPYPSKNSFVDLAQRIMAIPKIIYYLIYIKPNLIVINSAANSRALIVSSLLKRIFNYKIILYVHEYEETFRAFKFLRKKTICLADKILVVNNDQEKWIKDKLGCNKNIFVIPNGINFEEIAYLIKENPEDRFLQFINKYNFIVSNVGILTKIKGFDLFLDIIKNFKGQDDIAFVIIGDFLYDKDRYEFISKLKQEGLDDRVYITGVTKNIFKYLKYSNCVTITSRSETFSRVALESMSIGIPVIAFNIKGLRETLPSNYPYLASPFNTNEFVNLVLEIYNLSEKDRRHLKEMLKAHSIKFDIKKISNLFWKIIKEEL</sequence>
<dbReference type="EMBL" id="CP042909">
    <property type="protein sequence ID" value="QJA05893.1"/>
    <property type="molecule type" value="Genomic_DNA"/>
</dbReference>
<accession>A0A6H1WRS5</accession>
<dbReference type="PANTHER" id="PTHR46401">
    <property type="entry name" value="GLYCOSYLTRANSFERASE WBBK-RELATED"/>
    <property type="match status" value="1"/>
</dbReference>
<gene>
    <name evidence="4" type="ORF">FVE67_03370</name>
</gene>
<dbReference type="AlphaFoldDB" id="A0A6H1WRS5"/>
<dbReference type="GO" id="GO:0016757">
    <property type="term" value="F:glycosyltransferase activity"/>
    <property type="evidence" value="ECO:0007669"/>
    <property type="project" value="InterPro"/>
</dbReference>
<dbReference type="PANTHER" id="PTHR46401:SF2">
    <property type="entry name" value="GLYCOSYLTRANSFERASE WBBK-RELATED"/>
    <property type="match status" value="1"/>
</dbReference>
<dbReference type="Proteomes" id="UP000501253">
    <property type="component" value="Chromosome"/>
</dbReference>
<dbReference type="KEGG" id="tmai:FVE67_03370"/>
<dbReference type="Pfam" id="PF00534">
    <property type="entry name" value="Glycos_transf_1"/>
    <property type="match status" value="1"/>
</dbReference>
<keyword evidence="1 4" id="KW-0808">Transferase</keyword>
<protein>
    <submittedName>
        <fullName evidence="4">Glycosyltransferase</fullName>
    </submittedName>
</protein>
<evidence type="ECO:0000259" key="3">
    <source>
        <dbReference type="Pfam" id="PF13439"/>
    </source>
</evidence>
<feature type="domain" description="Glycosyl transferase family 1" evidence="2">
    <location>
        <begin position="195"/>
        <end position="356"/>
    </location>
</feature>
<evidence type="ECO:0000313" key="4">
    <source>
        <dbReference type="EMBL" id="QJA05893.1"/>
    </source>
</evidence>
<name>A0A6H1WRS5_9BACT</name>
<reference evidence="4 5" key="1">
    <citation type="submission" date="2019-08" db="EMBL/GenBank/DDBJ databases">
        <title>Complete genome sequence of Thermosulfurimonas marina SU872T, an anaerobic thermophilic chemolithoautotrophic bacterium isolated from a shallow marine hydrothermal vent.</title>
        <authorList>
            <person name="Allioux M."/>
            <person name="Jebbar M."/>
            <person name="Slobodkina G."/>
            <person name="Slobodkin A."/>
            <person name="Moalic Y."/>
            <person name="Frolova A."/>
            <person name="Shao Z."/>
            <person name="Alain K."/>
        </authorList>
    </citation>
    <scope>NUCLEOTIDE SEQUENCE [LARGE SCALE GENOMIC DNA]</scope>
    <source>
        <strain evidence="4 5">SU872</strain>
    </source>
</reference>
<organism evidence="4 5">
    <name type="scientific">Thermosulfurimonas marina</name>
    <dbReference type="NCBI Taxonomy" id="2047767"/>
    <lineage>
        <taxon>Bacteria</taxon>
        <taxon>Pseudomonadati</taxon>
        <taxon>Thermodesulfobacteriota</taxon>
        <taxon>Thermodesulfobacteria</taxon>
        <taxon>Thermodesulfobacteriales</taxon>
        <taxon>Thermodesulfobacteriaceae</taxon>
        <taxon>Thermosulfurimonas</taxon>
    </lineage>
</organism>
<dbReference type="InterPro" id="IPR001296">
    <property type="entry name" value="Glyco_trans_1"/>
</dbReference>
<keyword evidence="5" id="KW-1185">Reference proteome</keyword>
<evidence type="ECO:0000313" key="5">
    <source>
        <dbReference type="Proteomes" id="UP000501253"/>
    </source>
</evidence>
<evidence type="ECO:0000259" key="2">
    <source>
        <dbReference type="Pfam" id="PF00534"/>
    </source>
</evidence>
<dbReference type="SUPFAM" id="SSF53756">
    <property type="entry name" value="UDP-Glycosyltransferase/glycogen phosphorylase"/>
    <property type="match status" value="1"/>
</dbReference>
<evidence type="ECO:0000256" key="1">
    <source>
        <dbReference type="ARBA" id="ARBA00022679"/>
    </source>
</evidence>
<feature type="domain" description="Glycosyltransferase subfamily 4-like N-terminal" evidence="3">
    <location>
        <begin position="75"/>
        <end position="184"/>
    </location>
</feature>
<dbReference type="InterPro" id="IPR028098">
    <property type="entry name" value="Glyco_trans_4-like_N"/>
</dbReference>
<dbReference type="Pfam" id="PF13439">
    <property type="entry name" value="Glyco_transf_4"/>
    <property type="match status" value="1"/>
</dbReference>
<proteinExistence type="predicted"/>
<dbReference type="Gene3D" id="3.40.50.2000">
    <property type="entry name" value="Glycogen Phosphorylase B"/>
    <property type="match status" value="2"/>
</dbReference>